<keyword evidence="3" id="KW-1185">Reference proteome</keyword>
<sequence>MIGSAVASLIWQLACPHSAKLLYKKGTYPLSHENRPGNSSERSFSLLLSCKLGRTTSSHREPLFDHPLLFAFDFLPSHNPTISVVCGKTTLDTTKLVLMASKSYNRGNREGQGEYHLMPRTSGQSLPTGDEDCRDAAIRCMEVEMEEMRKILVASNLKMPAHRVGEVSSKVRAVRREAAPQGGSKGKQALSYYDEAKSPNESQTVALDRHKVPPSRVDSGVDLRHALNAKQGKEGDLQAKLVMKAAAV</sequence>
<proteinExistence type="predicted"/>
<organism evidence="2 3">
    <name type="scientific">Actinidia rufa</name>
    <dbReference type="NCBI Taxonomy" id="165716"/>
    <lineage>
        <taxon>Eukaryota</taxon>
        <taxon>Viridiplantae</taxon>
        <taxon>Streptophyta</taxon>
        <taxon>Embryophyta</taxon>
        <taxon>Tracheophyta</taxon>
        <taxon>Spermatophyta</taxon>
        <taxon>Magnoliopsida</taxon>
        <taxon>eudicotyledons</taxon>
        <taxon>Gunneridae</taxon>
        <taxon>Pentapetalae</taxon>
        <taxon>asterids</taxon>
        <taxon>Ericales</taxon>
        <taxon>Actinidiaceae</taxon>
        <taxon>Actinidia</taxon>
    </lineage>
</organism>
<gene>
    <name evidence="2" type="ORF">Acr_17g0005970</name>
</gene>
<evidence type="ECO:0000256" key="1">
    <source>
        <dbReference type="SAM" id="MobiDB-lite"/>
    </source>
</evidence>
<feature type="region of interest" description="Disordered" evidence="1">
    <location>
        <begin position="109"/>
        <end position="130"/>
    </location>
</feature>
<dbReference type="Proteomes" id="UP000585474">
    <property type="component" value="Unassembled WGS sequence"/>
</dbReference>
<dbReference type="EMBL" id="BJWL01000017">
    <property type="protein sequence ID" value="GFZ05025.1"/>
    <property type="molecule type" value="Genomic_DNA"/>
</dbReference>
<accession>A0A7J0G2L6</accession>
<protein>
    <submittedName>
        <fullName evidence="2">Uncharacterized protein</fullName>
    </submittedName>
</protein>
<evidence type="ECO:0000313" key="2">
    <source>
        <dbReference type="EMBL" id="GFZ05025.1"/>
    </source>
</evidence>
<name>A0A7J0G2L6_9ERIC</name>
<reference evidence="2 3" key="1">
    <citation type="submission" date="2019-07" db="EMBL/GenBank/DDBJ databases">
        <title>De Novo Assembly of kiwifruit Actinidia rufa.</title>
        <authorList>
            <person name="Sugita-Konishi S."/>
            <person name="Sato K."/>
            <person name="Mori E."/>
            <person name="Abe Y."/>
            <person name="Kisaki G."/>
            <person name="Hamano K."/>
            <person name="Suezawa K."/>
            <person name="Otani M."/>
            <person name="Fukuda T."/>
            <person name="Manabe T."/>
            <person name="Gomi K."/>
            <person name="Tabuchi M."/>
            <person name="Akimitsu K."/>
            <person name="Kataoka I."/>
        </authorList>
    </citation>
    <scope>NUCLEOTIDE SEQUENCE [LARGE SCALE GENOMIC DNA]</scope>
    <source>
        <strain evidence="3">cv. Fuchu</strain>
    </source>
</reference>
<comment type="caution">
    <text evidence="2">The sequence shown here is derived from an EMBL/GenBank/DDBJ whole genome shotgun (WGS) entry which is preliminary data.</text>
</comment>
<dbReference type="AlphaFoldDB" id="A0A7J0G2L6"/>
<evidence type="ECO:0000313" key="3">
    <source>
        <dbReference type="Proteomes" id="UP000585474"/>
    </source>
</evidence>